<keyword evidence="1" id="KW-1133">Transmembrane helix</keyword>
<name>A0AAW3FIJ9_9BACT</name>
<feature type="transmembrane region" description="Helical" evidence="1">
    <location>
        <begin position="23"/>
        <end position="41"/>
    </location>
</feature>
<evidence type="ECO:0000313" key="3">
    <source>
        <dbReference type="Proteomes" id="UP000029533"/>
    </source>
</evidence>
<protein>
    <submittedName>
        <fullName evidence="2">Uncharacterized protein</fullName>
    </submittedName>
</protein>
<dbReference type="RefSeq" id="WP_036868540.1">
    <property type="nucleotide sequence ID" value="NZ_JRNJ01000022.1"/>
</dbReference>
<evidence type="ECO:0000313" key="2">
    <source>
        <dbReference type="EMBL" id="KGF29958.1"/>
    </source>
</evidence>
<keyword evidence="1" id="KW-0472">Membrane</keyword>
<organism evidence="2 3">
    <name type="scientific">Prevotella histicola JCM 15637 = DNF00424</name>
    <dbReference type="NCBI Taxonomy" id="1236504"/>
    <lineage>
        <taxon>Bacteria</taxon>
        <taxon>Pseudomonadati</taxon>
        <taxon>Bacteroidota</taxon>
        <taxon>Bacteroidia</taxon>
        <taxon>Bacteroidales</taxon>
        <taxon>Prevotellaceae</taxon>
        <taxon>Prevotella</taxon>
    </lineage>
</organism>
<dbReference type="EMBL" id="JRNJ01000022">
    <property type="protein sequence ID" value="KGF29958.1"/>
    <property type="molecule type" value="Genomic_DNA"/>
</dbReference>
<keyword evidence="1" id="KW-0812">Transmembrane</keyword>
<gene>
    <name evidence="2" type="ORF">HMPREF2132_01935</name>
</gene>
<proteinExistence type="predicted"/>
<accession>A0AAW3FIJ9</accession>
<dbReference type="Proteomes" id="UP000029533">
    <property type="component" value="Unassembled WGS sequence"/>
</dbReference>
<dbReference type="AlphaFoldDB" id="A0AAW3FIJ9"/>
<evidence type="ECO:0000256" key="1">
    <source>
        <dbReference type="SAM" id="Phobius"/>
    </source>
</evidence>
<comment type="caution">
    <text evidence="2">The sequence shown here is derived from an EMBL/GenBank/DDBJ whole genome shotgun (WGS) entry which is preliminary data.</text>
</comment>
<sequence length="94" mass="10361">MKNFLDCVYRIFRKIATIGSDKYLHLIAGLIVAFVLGRLLANVEAWAFPAITGVLLLMVAKECVDYYLRDEQFDLKDVAAGLVGAVVGVILCLL</sequence>
<feature type="transmembrane region" description="Helical" evidence="1">
    <location>
        <begin position="47"/>
        <end position="68"/>
    </location>
</feature>
<reference evidence="2 3" key="1">
    <citation type="submission" date="2014-07" db="EMBL/GenBank/DDBJ databases">
        <authorList>
            <person name="McCorrison J."/>
            <person name="Sanka R."/>
            <person name="Torralba M."/>
            <person name="Gillis M."/>
            <person name="Haft D.H."/>
            <person name="Methe B."/>
            <person name="Sutton G."/>
            <person name="Nelson K.E."/>
        </authorList>
    </citation>
    <scope>NUCLEOTIDE SEQUENCE [LARGE SCALE GENOMIC DNA]</scope>
    <source>
        <strain evidence="2 3">DNF00424</strain>
    </source>
</reference>